<evidence type="ECO:0000313" key="6">
    <source>
        <dbReference type="EMBL" id="ABM07531.1"/>
    </source>
</evidence>
<reference evidence="6 7" key="1">
    <citation type="journal article" date="2006" name="PLoS Genet.">
        <title>Secrets of soil survival revealed by the genome sequence of Arthrobacter aurescens TC1.</title>
        <authorList>
            <person name="Mongodin E.F."/>
            <person name="Shapir N."/>
            <person name="Daugherty S.C."/>
            <person name="DeBoy R.T."/>
            <person name="Emerson J.B."/>
            <person name="Shvartzbeyn A."/>
            <person name="Radune D."/>
            <person name="Vamathevan J."/>
            <person name="Riggs F."/>
            <person name="Grinberg V."/>
            <person name="Khouri H."/>
            <person name="Wackett L.P."/>
            <person name="Nelson K.E."/>
            <person name="Sadowsky M.J."/>
        </authorList>
    </citation>
    <scope>NUCLEOTIDE SEQUENCE [LARGE SCALE GENOMIC DNA]</scope>
    <source>
        <strain evidence="6 7">TC1</strain>
    </source>
</reference>
<dbReference type="RefSeq" id="WP_011773612.1">
    <property type="nucleotide sequence ID" value="NC_008711.1"/>
</dbReference>
<keyword evidence="4" id="KW-0804">Transcription</keyword>
<dbReference type="PRINTS" id="PR00039">
    <property type="entry name" value="HTHLYSR"/>
</dbReference>
<keyword evidence="7" id="KW-1185">Reference proteome</keyword>
<proteinExistence type="inferred from homology"/>
<evidence type="ECO:0000256" key="4">
    <source>
        <dbReference type="ARBA" id="ARBA00023163"/>
    </source>
</evidence>
<dbReference type="Gene3D" id="1.10.10.10">
    <property type="entry name" value="Winged helix-like DNA-binding domain superfamily/Winged helix DNA-binding domain"/>
    <property type="match status" value="1"/>
</dbReference>
<dbReference type="AlphaFoldDB" id="A1R352"/>
<accession>A1R352</accession>
<evidence type="ECO:0000256" key="2">
    <source>
        <dbReference type="ARBA" id="ARBA00023015"/>
    </source>
</evidence>
<dbReference type="Proteomes" id="UP000000637">
    <property type="component" value="Chromosome"/>
</dbReference>
<dbReference type="Pfam" id="PF00126">
    <property type="entry name" value="HTH_1"/>
    <property type="match status" value="1"/>
</dbReference>
<dbReference type="STRING" id="290340.AAur_0869"/>
<dbReference type="KEGG" id="aau:AAur_0869"/>
<name>A1R352_PAEAT</name>
<evidence type="ECO:0000259" key="5">
    <source>
        <dbReference type="PROSITE" id="PS50931"/>
    </source>
</evidence>
<keyword evidence="2" id="KW-0805">Transcription regulation</keyword>
<dbReference type="InterPro" id="IPR005119">
    <property type="entry name" value="LysR_subst-bd"/>
</dbReference>
<dbReference type="GO" id="GO:0032993">
    <property type="term" value="C:protein-DNA complex"/>
    <property type="evidence" value="ECO:0007669"/>
    <property type="project" value="TreeGrafter"/>
</dbReference>
<dbReference type="InterPro" id="IPR000847">
    <property type="entry name" value="LysR_HTH_N"/>
</dbReference>
<evidence type="ECO:0000256" key="1">
    <source>
        <dbReference type="ARBA" id="ARBA00009437"/>
    </source>
</evidence>
<dbReference type="Pfam" id="PF03466">
    <property type="entry name" value="LysR_substrate"/>
    <property type="match status" value="1"/>
</dbReference>
<protein>
    <submittedName>
        <fullName evidence="6">Transcriptional regulator, LysR family</fullName>
    </submittedName>
</protein>
<comment type="similarity">
    <text evidence="1">Belongs to the LysR transcriptional regulatory family.</text>
</comment>
<dbReference type="EMBL" id="CP000474">
    <property type="protein sequence ID" value="ABM07531.1"/>
    <property type="molecule type" value="Genomic_DNA"/>
</dbReference>
<dbReference type="SUPFAM" id="SSF53850">
    <property type="entry name" value="Periplasmic binding protein-like II"/>
    <property type="match status" value="1"/>
</dbReference>
<sequence>MTLRQMEYLLVVAEEGSFTRAAEILRVSQPGLSQQIRALERAAGGELIERTTGTVRLTPAGRAYAEHARIALKAAEDARKAAREVLSGEAGELVIATVLSIAAGILPPSLLRWHTDNPKIPVTLLEYAHRRTLEESVASGAGDLAVGPTPKQWGGPVIDLGHEIFVLYLAPDDPILKKVQPYEGEVPKGAPQSRGVLPVSALHAHSWITFEGNHGLGEFIREYMQSANVTPDFVFHTGQIDSAVKLAGAGAGVALLPANALPMDGPGVAVEPFPALTRDLAVYSRTKLSPTAKRYVELLQKLPAVLEPPESHRRRQSHHQP</sequence>
<dbReference type="SUPFAM" id="SSF46785">
    <property type="entry name" value="Winged helix' DNA-binding domain"/>
    <property type="match status" value="1"/>
</dbReference>
<dbReference type="HOGENOM" id="CLU_039613_6_4_11"/>
<gene>
    <name evidence="6" type="ordered locus">AAur_0869</name>
</gene>
<dbReference type="PROSITE" id="PS50931">
    <property type="entry name" value="HTH_LYSR"/>
    <property type="match status" value="1"/>
</dbReference>
<dbReference type="FunFam" id="1.10.10.10:FF:000001">
    <property type="entry name" value="LysR family transcriptional regulator"/>
    <property type="match status" value="1"/>
</dbReference>
<keyword evidence="3" id="KW-0238">DNA-binding</keyword>
<dbReference type="GO" id="GO:0003677">
    <property type="term" value="F:DNA binding"/>
    <property type="evidence" value="ECO:0007669"/>
    <property type="project" value="UniProtKB-KW"/>
</dbReference>
<evidence type="ECO:0000313" key="7">
    <source>
        <dbReference type="Proteomes" id="UP000000637"/>
    </source>
</evidence>
<dbReference type="InterPro" id="IPR036390">
    <property type="entry name" value="WH_DNA-bd_sf"/>
</dbReference>
<dbReference type="InterPro" id="IPR036388">
    <property type="entry name" value="WH-like_DNA-bd_sf"/>
</dbReference>
<organism evidence="6 7">
    <name type="scientific">Paenarthrobacter aurescens (strain TC1)</name>
    <dbReference type="NCBI Taxonomy" id="290340"/>
    <lineage>
        <taxon>Bacteria</taxon>
        <taxon>Bacillati</taxon>
        <taxon>Actinomycetota</taxon>
        <taxon>Actinomycetes</taxon>
        <taxon>Micrococcales</taxon>
        <taxon>Micrococcaceae</taxon>
        <taxon>Paenarthrobacter</taxon>
    </lineage>
</organism>
<dbReference type="CDD" id="cd05466">
    <property type="entry name" value="PBP2_LTTR_substrate"/>
    <property type="match status" value="1"/>
</dbReference>
<dbReference type="PANTHER" id="PTHR30346">
    <property type="entry name" value="TRANSCRIPTIONAL DUAL REGULATOR HCAR-RELATED"/>
    <property type="match status" value="1"/>
</dbReference>
<dbReference type="PANTHER" id="PTHR30346:SF0">
    <property type="entry name" value="HCA OPERON TRANSCRIPTIONAL ACTIVATOR HCAR"/>
    <property type="match status" value="1"/>
</dbReference>
<dbReference type="GO" id="GO:0003700">
    <property type="term" value="F:DNA-binding transcription factor activity"/>
    <property type="evidence" value="ECO:0007669"/>
    <property type="project" value="InterPro"/>
</dbReference>
<dbReference type="eggNOG" id="COG0583">
    <property type="taxonomic scope" value="Bacteria"/>
</dbReference>
<dbReference type="Gene3D" id="3.40.190.10">
    <property type="entry name" value="Periplasmic binding protein-like II"/>
    <property type="match status" value="2"/>
</dbReference>
<evidence type="ECO:0000256" key="3">
    <source>
        <dbReference type="ARBA" id="ARBA00023125"/>
    </source>
</evidence>
<feature type="domain" description="HTH lysR-type" evidence="5">
    <location>
        <begin position="1"/>
        <end position="58"/>
    </location>
</feature>